<dbReference type="InParanoid" id="A0A286UHV6"/>
<feature type="compositionally biased region" description="Polar residues" evidence="1">
    <location>
        <begin position="160"/>
        <end position="178"/>
    </location>
</feature>
<accession>A0A286UHV6</accession>
<keyword evidence="3" id="KW-1185">Reference proteome</keyword>
<organism evidence="2 3">
    <name type="scientific">Pyrrhoderma noxium</name>
    <dbReference type="NCBI Taxonomy" id="2282107"/>
    <lineage>
        <taxon>Eukaryota</taxon>
        <taxon>Fungi</taxon>
        <taxon>Dikarya</taxon>
        <taxon>Basidiomycota</taxon>
        <taxon>Agaricomycotina</taxon>
        <taxon>Agaricomycetes</taxon>
        <taxon>Hymenochaetales</taxon>
        <taxon>Hymenochaetaceae</taxon>
        <taxon>Pyrrhoderma</taxon>
    </lineage>
</organism>
<comment type="caution">
    <text evidence="2">The sequence shown here is derived from an EMBL/GenBank/DDBJ whole genome shotgun (WGS) entry which is preliminary data.</text>
</comment>
<feature type="region of interest" description="Disordered" evidence="1">
    <location>
        <begin position="119"/>
        <end position="196"/>
    </location>
</feature>
<feature type="compositionally biased region" description="Acidic residues" evidence="1">
    <location>
        <begin position="289"/>
        <end position="305"/>
    </location>
</feature>
<protein>
    <submittedName>
        <fullName evidence="2">Uncharacterized protein</fullName>
    </submittedName>
</protein>
<feature type="compositionally biased region" description="Basic and acidic residues" evidence="1">
    <location>
        <begin position="485"/>
        <end position="495"/>
    </location>
</feature>
<feature type="region of interest" description="Disordered" evidence="1">
    <location>
        <begin position="342"/>
        <end position="368"/>
    </location>
</feature>
<feature type="compositionally biased region" description="Polar residues" evidence="1">
    <location>
        <begin position="453"/>
        <end position="479"/>
    </location>
</feature>
<feature type="compositionally biased region" description="Polar residues" evidence="1">
    <location>
        <begin position="671"/>
        <end position="684"/>
    </location>
</feature>
<feature type="compositionally biased region" description="Basic and acidic residues" evidence="1">
    <location>
        <begin position="350"/>
        <end position="364"/>
    </location>
</feature>
<feature type="compositionally biased region" description="Basic and acidic residues" evidence="1">
    <location>
        <begin position="789"/>
        <end position="811"/>
    </location>
</feature>
<feature type="compositionally biased region" description="Basic and acidic residues" evidence="1">
    <location>
        <begin position="1286"/>
        <end position="1297"/>
    </location>
</feature>
<feature type="compositionally biased region" description="Basic and acidic residues" evidence="1">
    <location>
        <begin position="269"/>
        <end position="288"/>
    </location>
</feature>
<feature type="region of interest" description="Disordered" evidence="1">
    <location>
        <begin position="920"/>
        <end position="941"/>
    </location>
</feature>
<evidence type="ECO:0000256" key="1">
    <source>
        <dbReference type="SAM" id="MobiDB-lite"/>
    </source>
</evidence>
<feature type="region of interest" description="Disordered" evidence="1">
    <location>
        <begin position="1466"/>
        <end position="1485"/>
    </location>
</feature>
<feature type="region of interest" description="Disordered" evidence="1">
    <location>
        <begin position="1626"/>
        <end position="1646"/>
    </location>
</feature>
<feature type="compositionally biased region" description="Acidic residues" evidence="1">
    <location>
        <begin position="826"/>
        <end position="838"/>
    </location>
</feature>
<feature type="region of interest" description="Disordered" evidence="1">
    <location>
        <begin position="406"/>
        <end position="495"/>
    </location>
</feature>
<gene>
    <name evidence="2" type="ORF">PNOK_0594300</name>
</gene>
<proteinExistence type="predicted"/>
<feature type="compositionally biased region" description="Low complexity" evidence="1">
    <location>
        <begin position="1538"/>
        <end position="1554"/>
    </location>
</feature>
<feature type="compositionally biased region" description="Polar residues" evidence="1">
    <location>
        <begin position="1298"/>
        <end position="1311"/>
    </location>
</feature>
<feature type="compositionally biased region" description="Pro residues" evidence="1">
    <location>
        <begin position="1493"/>
        <end position="1506"/>
    </location>
</feature>
<feature type="compositionally biased region" description="Low complexity" evidence="1">
    <location>
        <begin position="1626"/>
        <end position="1636"/>
    </location>
</feature>
<name>A0A286UHV6_9AGAM</name>
<dbReference type="Proteomes" id="UP000217199">
    <property type="component" value="Unassembled WGS sequence"/>
</dbReference>
<dbReference type="EMBL" id="NBII01000005">
    <property type="protein sequence ID" value="PAV19099.1"/>
    <property type="molecule type" value="Genomic_DNA"/>
</dbReference>
<feature type="compositionally biased region" description="Polar residues" evidence="1">
    <location>
        <begin position="415"/>
        <end position="445"/>
    </location>
</feature>
<sequence>MEVATDASLDHSEGNSHFPPSKRVKLEYDVDGESRLLLPAEKREKKRGSRIKLSKTTIEERALKLLRDERISAVEPSQVLCKMCGHWVKLFKHTDFSPANWRVHAEKCEARSGWSMRPRSPLTIRIPARPNPNTSTNSQTTPNSVNTSSSAAAAHESVKTSETSLESVSAPVNNSNTLFAEYPPMPETSEEERKRHLESDPRVEICQPHYVLCLQCKKWVFLHPAREYEISTWLQHIEKCDKQFRSLRKNTTDGAGDETMVDADAETTLRDTENGATDLPKDVEVHVIDDDDDEDDDDDDDDDILDVSKRSMGSISAPVKSETGEDPEVLFAAFQAEGENIYTGRRRKGRTAEERRKVLEDDPRAGQVNPHDVYCKMCNKWIKLYRDIPYVESNWTRHAERCEVRQAAKMHRQTGSKSTPVSTPQTNATPSSSKRTIPTPLSSLKQPEGAVHTSISAPVASSSTPSDSPAITAEESISTGPAPVREGKNAEGRKAELEADQRIKAVEAHQVHCGICGNWVKLQPYREYDTWNWRKHITLCEQRQARAEAANQMSVKLEEKEAGPSKFHHASGIYPYSTAPRRITLPKVKDASTAEDRRQELIRDGRCEAIEPHHVTCRNCGREIGLHTKKDYSLTNWIRHIRCCLKSTDKKSPIKTPILTPLSVLGLNRPATASPTSPSKQLSSAGEPPESAIDLTQDEDDNIPDQVPPKEVAKRNAEERRLKLLADPRVEAVQPNCVQCKLCHRWLKLTETTDYAPYNWYKHVERCAVRTAYKSSDNATSTVLTREELPPNKHVEKVNDRAPDIRSHKFDAPVIISPNEDKAEEKELEDDGQSDDDPSSLAKWSSKKRHSTEERLARLQADKRIKTIEKHRAQCGICDKWVKLQNKTEYDPHNWFAHIKKCEIRAKVPSASAPLPTIQPIIQRSTTPTPPEETPSANDSDSVSCAIGKVGNVTIDRRALLESDECISQVEPHRVLCTICQQWIKLREEKDYVPYNWFKHKAKCERKHGLSHEQPPIQDHYVEAEVKEVLEAASSSAIKPVVKDRDIITISSSNRKISTEDREAELRADPRTAGVEPGRVLCKICNSWIKLNTATGFLPGNWLRHAARCQRKNQWQSSTPLTIPAPELSTVEFIDLDTEQLSGTTFGSIELAHIINGFEPTISSQDFGKAPEVKEVKSLKQEPSWTLRARTNTPTPAVAVVPVPTPIEPKVSEVTGKRMHRTEESRKEDLERDPRTKIVHPEKILCAMCDRWIQMRKDVSYSPQNWLKHAGICEARTGWKLNYSKPESEPSAVKDTKSGPSNHPSQPPSRAQSEEPMPYNARVAKERDSLKTSKRSFLSDPCPYDNPPVPTDVQTNTPGISSQSLSATDDPATASSQSGKGKGKKPVNVVKSYIVQAPYTPSPLPVWRPVGPAGNGQRMVIPQIKPPVPYPYATPYGAGITQVTGILPHLLPPTMTMYTHPHAHSLPSPFQKTTPPVPPSAIGKAVSPPAYLPPPVLSTLPTPPPSTSTSSTAQISTLPNGVLRLAPSPPPAPKQENLSPQPAPAIAPLQPSLPNTLTPTSSLATHISPYTSTDQAHNTSEYKAVQFVPQPQIRRSPGPVGPVGPGVLQLAPTNLGPTGLRMPLPSSSTYASDSSSQMKDHETSIPRTTPEQLTIHVGLDSTSIGNVNTAQQHQVANSVNSSANVDYGTPMDLDPIRDTHVAATHS</sequence>
<feature type="region of interest" description="Disordered" evidence="1">
    <location>
        <begin position="1284"/>
        <end position="1385"/>
    </location>
</feature>
<feature type="region of interest" description="Disordered" evidence="1">
    <location>
        <begin position="1213"/>
        <end position="1235"/>
    </location>
</feature>
<evidence type="ECO:0000313" key="2">
    <source>
        <dbReference type="EMBL" id="PAV19099.1"/>
    </source>
</evidence>
<feature type="compositionally biased region" description="Polar residues" evidence="1">
    <location>
        <begin position="1555"/>
        <end position="1576"/>
    </location>
</feature>
<feature type="region of interest" description="Disordered" evidence="1">
    <location>
        <begin position="789"/>
        <end position="855"/>
    </location>
</feature>
<feature type="region of interest" description="Disordered" evidence="1">
    <location>
        <begin position="269"/>
        <end position="324"/>
    </location>
</feature>
<feature type="region of interest" description="Disordered" evidence="1">
    <location>
        <begin position="1493"/>
        <end position="1576"/>
    </location>
</feature>
<feature type="compositionally biased region" description="Basic and acidic residues" evidence="1">
    <location>
        <begin position="1221"/>
        <end position="1235"/>
    </location>
</feature>
<dbReference type="STRING" id="2282107.A0A286UHV6"/>
<feature type="region of interest" description="Disordered" evidence="1">
    <location>
        <begin position="668"/>
        <end position="716"/>
    </location>
</feature>
<feature type="region of interest" description="Disordered" evidence="1">
    <location>
        <begin position="1"/>
        <end position="23"/>
    </location>
</feature>
<dbReference type="PANTHER" id="PTHR24216">
    <property type="entry name" value="PAXILLIN-RELATED"/>
    <property type="match status" value="1"/>
</dbReference>
<evidence type="ECO:0000313" key="3">
    <source>
        <dbReference type="Proteomes" id="UP000217199"/>
    </source>
</evidence>
<feature type="compositionally biased region" description="Low complexity" evidence="1">
    <location>
        <begin position="131"/>
        <end position="150"/>
    </location>
</feature>
<feature type="compositionally biased region" description="Polar residues" evidence="1">
    <location>
        <begin position="1352"/>
        <end position="1378"/>
    </location>
</feature>
<dbReference type="OrthoDB" id="3262173at2759"/>
<reference evidence="2 3" key="1">
    <citation type="journal article" date="2017" name="Mol. Ecol.">
        <title>Comparative and population genomic landscape of Phellinus noxius: A hypervariable fungus causing root rot in trees.</title>
        <authorList>
            <person name="Chung C.L."/>
            <person name="Lee T.J."/>
            <person name="Akiba M."/>
            <person name="Lee H.H."/>
            <person name="Kuo T.H."/>
            <person name="Liu D."/>
            <person name="Ke H.M."/>
            <person name="Yokoi T."/>
            <person name="Roa M.B."/>
            <person name="Lu M.J."/>
            <person name="Chang Y.Y."/>
            <person name="Ann P.J."/>
            <person name="Tsai J.N."/>
            <person name="Chen C.Y."/>
            <person name="Tzean S.S."/>
            <person name="Ota Y."/>
            <person name="Hattori T."/>
            <person name="Sahashi N."/>
            <person name="Liou R.F."/>
            <person name="Kikuchi T."/>
            <person name="Tsai I.J."/>
        </authorList>
    </citation>
    <scope>NUCLEOTIDE SEQUENCE [LARGE SCALE GENOMIC DNA]</scope>
    <source>
        <strain evidence="2 3">FFPRI411160</strain>
    </source>
</reference>